<comment type="caution">
    <text evidence="1">The sequence shown here is derived from an EMBL/GenBank/DDBJ whole genome shotgun (WGS) entry which is preliminary data.</text>
</comment>
<proteinExistence type="predicted"/>
<dbReference type="EMBL" id="VSSQ01004808">
    <property type="protein sequence ID" value="MPM26721.1"/>
    <property type="molecule type" value="Genomic_DNA"/>
</dbReference>
<evidence type="ECO:0008006" key="2">
    <source>
        <dbReference type="Google" id="ProtNLM"/>
    </source>
</evidence>
<protein>
    <recommendedName>
        <fullName evidence="2">DUF3575 domain-containing protein</fullName>
    </recommendedName>
</protein>
<reference evidence="1" key="1">
    <citation type="submission" date="2019-08" db="EMBL/GenBank/DDBJ databases">
        <authorList>
            <person name="Kucharzyk K."/>
            <person name="Murdoch R.W."/>
            <person name="Higgins S."/>
            <person name="Loffler F."/>
        </authorList>
    </citation>
    <scope>NUCLEOTIDE SEQUENCE</scope>
</reference>
<dbReference type="AlphaFoldDB" id="A0A644YFQ1"/>
<evidence type="ECO:0000313" key="1">
    <source>
        <dbReference type="EMBL" id="MPM26721.1"/>
    </source>
</evidence>
<gene>
    <name evidence="1" type="ORF">SDC9_73226</name>
</gene>
<sequence>MISNNIFHLRNFFLLLLFVISSIKVSHAQTNQKDSLTWGAEYDFMAPRIGQWYSVNLDGYVCHGRFKHSLMFVHIDINEHHLTAESFSKDNLNAFGYRFEIFSHKKLKRWSTGLMLLYSMHNVVSSVNDQPGKFDTFFLGVPIGYTWVLWDHLTINPGISILYPLTNRTVTIGNDVVEQAPWGLEPGIKIGWRF</sequence>
<accession>A0A644YFQ1</accession>
<name>A0A644YFQ1_9ZZZZ</name>
<organism evidence="1">
    <name type="scientific">bioreactor metagenome</name>
    <dbReference type="NCBI Taxonomy" id="1076179"/>
    <lineage>
        <taxon>unclassified sequences</taxon>
        <taxon>metagenomes</taxon>
        <taxon>ecological metagenomes</taxon>
    </lineage>
</organism>